<dbReference type="Pfam" id="PF06276">
    <property type="entry name" value="FhuF"/>
    <property type="match status" value="1"/>
</dbReference>
<dbReference type="Proteomes" id="UP001056756">
    <property type="component" value="Chromosome"/>
</dbReference>
<gene>
    <name evidence="2" type="ORF">NAG76_11680</name>
</gene>
<evidence type="ECO:0000259" key="1">
    <source>
        <dbReference type="Pfam" id="PF06276"/>
    </source>
</evidence>
<evidence type="ECO:0000313" key="3">
    <source>
        <dbReference type="Proteomes" id="UP001056756"/>
    </source>
</evidence>
<reference evidence="2" key="1">
    <citation type="submission" date="2022-05" db="EMBL/GenBank/DDBJ databases">
        <title>Novel bacterial taxa in a minimal lignocellulolytic consortium and its capacity to transform plastics disclosed by genome-resolved metagenomics.</title>
        <authorList>
            <person name="Rodriguez C.A.D."/>
            <person name="Diaz-Garcia L."/>
            <person name="Herrera K."/>
            <person name="Tarazona N.A."/>
            <person name="Sproer C."/>
            <person name="Overmann J."/>
            <person name="Jimenez D.J."/>
        </authorList>
    </citation>
    <scope>NUCLEOTIDE SEQUENCE</scope>
    <source>
        <strain evidence="2">MAG5</strain>
    </source>
</reference>
<dbReference type="EMBL" id="CP097899">
    <property type="protein sequence ID" value="URN92561.1"/>
    <property type="molecule type" value="Genomic_DNA"/>
</dbReference>
<dbReference type="AlphaFoldDB" id="A0A9J6Z9N6"/>
<accession>A0A9J6Z9N6</accession>
<sequence>MTLDLYGIRQKQGNEGIPVANLLDKDVLLPLVKDYGIYLETTSLAIAGSLFIKRYAVITAAVSLDYFGFLQQKADWWSNAHFDAKTFTMLIDESPVGLLDENWKDELFINHLTPIIQMIAKECKINERILWENVAVRLNSVFREYEHSYSSEQIDAQYNDITSPNCSWLGKDTNPLQLYVHKQFIDAENPKRKTCCRYYEVSKAGELPYCNVCPLKKKV</sequence>
<feature type="domain" description="Aerobactin siderophore biosynthesis IucA/IucC-like C-terminal" evidence="1">
    <location>
        <begin position="105"/>
        <end position="147"/>
    </location>
</feature>
<dbReference type="KEGG" id="plig:NAG76_11680"/>
<proteinExistence type="predicted"/>
<organism evidence="2 3">
    <name type="scientific">Candidatus Pristimantibacillus lignocellulolyticus</name>
    <dbReference type="NCBI Taxonomy" id="2994561"/>
    <lineage>
        <taxon>Bacteria</taxon>
        <taxon>Bacillati</taxon>
        <taxon>Bacillota</taxon>
        <taxon>Bacilli</taxon>
        <taxon>Bacillales</taxon>
        <taxon>Paenibacillaceae</taxon>
        <taxon>Candidatus Pristimantibacillus</taxon>
    </lineage>
</organism>
<evidence type="ECO:0000313" key="2">
    <source>
        <dbReference type="EMBL" id="URN92561.1"/>
    </source>
</evidence>
<dbReference type="GO" id="GO:0003824">
    <property type="term" value="F:catalytic activity"/>
    <property type="evidence" value="ECO:0007669"/>
    <property type="project" value="UniProtKB-ARBA"/>
</dbReference>
<name>A0A9J6Z9N6_9BACL</name>
<dbReference type="InterPro" id="IPR022770">
    <property type="entry name" value="IucA/IucC-like_C"/>
</dbReference>
<protein>
    <recommendedName>
        <fullName evidence="1">Aerobactin siderophore biosynthesis IucA/IucC-like C-terminal domain-containing protein</fullName>
    </recommendedName>
</protein>